<name>A0A3P7K3W5_ONCOC</name>
<evidence type="ECO:0000256" key="4">
    <source>
        <dbReference type="PROSITE-ProRule" id="PRU00091"/>
    </source>
</evidence>
<sequence length="136" mass="15419">LKSGWSVRTANARSPGNIKKNGITDSEKKHILAVLARAEDRKLREQQRIGRMIDRLEKLKARATGNGVTQCYLCSTDFGLLSSRSYAAMCLQCRKYVCQKNCGVEAYDCIRRENIFLCKICSEYREVVSNLSSGFR</sequence>
<dbReference type="GO" id="GO:0008270">
    <property type="term" value="F:zinc ion binding"/>
    <property type="evidence" value="ECO:0007669"/>
    <property type="project" value="UniProtKB-KW"/>
</dbReference>
<dbReference type="PROSITE" id="PS50178">
    <property type="entry name" value="ZF_FYVE"/>
    <property type="match status" value="1"/>
</dbReference>
<dbReference type="PANTHER" id="PTHR45729:SF6">
    <property type="entry name" value="RABPHILIN, ISOFORM A"/>
    <property type="match status" value="1"/>
</dbReference>
<evidence type="ECO:0000259" key="7">
    <source>
        <dbReference type="PROSITE" id="PS50916"/>
    </source>
</evidence>
<keyword evidence="2 4" id="KW-0863">Zinc-finger</keyword>
<dbReference type="InterPro" id="IPR043566">
    <property type="entry name" value="Rabphilin/DOC2/Noc2"/>
</dbReference>
<evidence type="ECO:0000256" key="5">
    <source>
        <dbReference type="SAM" id="MobiDB-lite"/>
    </source>
</evidence>
<dbReference type="GO" id="GO:0098793">
    <property type="term" value="C:presynapse"/>
    <property type="evidence" value="ECO:0007669"/>
    <property type="project" value="GOC"/>
</dbReference>
<dbReference type="EMBL" id="UYRW01009995">
    <property type="protein sequence ID" value="VDM98373.1"/>
    <property type="molecule type" value="Genomic_DNA"/>
</dbReference>
<dbReference type="GO" id="GO:0031267">
    <property type="term" value="F:small GTPase binding"/>
    <property type="evidence" value="ECO:0007669"/>
    <property type="project" value="InterPro"/>
</dbReference>
<dbReference type="GO" id="GO:0017158">
    <property type="term" value="P:regulation of calcium ion-dependent exocytosis"/>
    <property type="evidence" value="ECO:0007669"/>
    <property type="project" value="TreeGrafter"/>
</dbReference>
<dbReference type="PANTHER" id="PTHR45729">
    <property type="entry name" value="RABPHILIN, ISOFORM A"/>
    <property type="match status" value="1"/>
</dbReference>
<dbReference type="InterPro" id="IPR010911">
    <property type="entry name" value="Rab_BD"/>
</dbReference>
<organism evidence="8 9">
    <name type="scientific">Onchocerca ochengi</name>
    <name type="common">Filarial nematode worm</name>
    <dbReference type="NCBI Taxonomy" id="42157"/>
    <lineage>
        <taxon>Eukaryota</taxon>
        <taxon>Metazoa</taxon>
        <taxon>Ecdysozoa</taxon>
        <taxon>Nematoda</taxon>
        <taxon>Chromadorea</taxon>
        <taxon>Rhabditida</taxon>
        <taxon>Spirurina</taxon>
        <taxon>Spiruromorpha</taxon>
        <taxon>Filarioidea</taxon>
        <taxon>Onchocercidae</taxon>
        <taxon>Onchocerca</taxon>
    </lineage>
</organism>
<evidence type="ECO:0000256" key="2">
    <source>
        <dbReference type="ARBA" id="ARBA00022771"/>
    </source>
</evidence>
<gene>
    <name evidence="8" type="ORF">NOO_LOCUS12221</name>
</gene>
<dbReference type="GO" id="GO:0061669">
    <property type="term" value="P:spontaneous neurotransmitter secretion"/>
    <property type="evidence" value="ECO:0007669"/>
    <property type="project" value="TreeGrafter"/>
</dbReference>
<feature type="compositionally biased region" description="Polar residues" evidence="5">
    <location>
        <begin position="1"/>
        <end position="14"/>
    </location>
</feature>
<proteinExistence type="predicted"/>
<dbReference type="OrthoDB" id="270970at2759"/>
<dbReference type="GO" id="GO:0006886">
    <property type="term" value="P:intracellular protein transport"/>
    <property type="evidence" value="ECO:0007669"/>
    <property type="project" value="InterPro"/>
</dbReference>
<dbReference type="InterPro" id="IPR041282">
    <property type="entry name" value="FYVE_2"/>
</dbReference>
<dbReference type="SUPFAM" id="SSF57903">
    <property type="entry name" value="FYVE/PHD zinc finger"/>
    <property type="match status" value="1"/>
</dbReference>
<keyword evidence="3" id="KW-0862">Zinc</keyword>
<reference evidence="8 9" key="1">
    <citation type="submission" date="2018-08" db="EMBL/GenBank/DDBJ databases">
        <authorList>
            <person name="Laetsch R D."/>
            <person name="Stevens L."/>
            <person name="Kumar S."/>
            <person name="Blaxter L. M."/>
        </authorList>
    </citation>
    <scope>NUCLEOTIDE SEQUENCE [LARGE SCALE GENOMIC DNA]</scope>
</reference>
<protein>
    <recommendedName>
        <fullName evidence="10">RabBD domain-containing protein</fullName>
    </recommendedName>
</protein>
<dbReference type="InterPro" id="IPR017455">
    <property type="entry name" value="Znf_FYVE-rel"/>
</dbReference>
<feature type="domain" description="FYVE-type" evidence="6">
    <location>
        <begin position="65"/>
        <end position="126"/>
    </location>
</feature>
<evidence type="ECO:0000259" key="6">
    <source>
        <dbReference type="PROSITE" id="PS50178"/>
    </source>
</evidence>
<dbReference type="AlphaFoldDB" id="A0A3P7K3W5"/>
<feature type="domain" description="RabBD" evidence="7">
    <location>
        <begin position="17"/>
        <end position="71"/>
    </location>
</feature>
<feature type="non-terminal residue" evidence="8">
    <location>
        <position position="1"/>
    </location>
</feature>
<dbReference type="Gene3D" id="3.30.40.10">
    <property type="entry name" value="Zinc/RING finger domain, C3HC4 (zinc finger)"/>
    <property type="match status" value="1"/>
</dbReference>
<evidence type="ECO:0000256" key="1">
    <source>
        <dbReference type="ARBA" id="ARBA00022723"/>
    </source>
</evidence>
<evidence type="ECO:0000256" key="3">
    <source>
        <dbReference type="ARBA" id="ARBA00022833"/>
    </source>
</evidence>
<dbReference type="Proteomes" id="UP000271087">
    <property type="component" value="Unassembled WGS sequence"/>
</dbReference>
<dbReference type="GO" id="GO:0006887">
    <property type="term" value="P:exocytosis"/>
    <property type="evidence" value="ECO:0007669"/>
    <property type="project" value="TreeGrafter"/>
</dbReference>
<dbReference type="InterPro" id="IPR013083">
    <property type="entry name" value="Znf_RING/FYVE/PHD"/>
</dbReference>
<evidence type="ECO:0000313" key="8">
    <source>
        <dbReference type="EMBL" id="VDM98373.1"/>
    </source>
</evidence>
<evidence type="ECO:0008006" key="10">
    <source>
        <dbReference type="Google" id="ProtNLM"/>
    </source>
</evidence>
<keyword evidence="1" id="KW-0479">Metal-binding</keyword>
<feature type="region of interest" description="Disordered" evidence="5">
    <location>
        <begin position="1"/>
        <end position="22"/>
    </location>
</feature>
<evidence type="ECO:0000313" key="9">
    <source>
        <dbReference type="Proteomes" id="UP000271087"/>
    </source>
</evidence>
<dbReference type="InterPro" id="IPR011011">
    <property type="entry name" value="Znf_FYVE_PHD"/>
</dbReference>
<keyword evidence="9" id="KW-1185">Reference proteome</keyword>
<dbReference type="PROSITE" id="PS50916">
    <property type="entry name" value="RABBD"/>
    <property type="match status" value="1"/>
</dbReference>
<accession>A0A3P7K3W5</accession>
<dbReference type="Pfam" id="PF02318">
    <property type="entry name" value="FYVE_2"/>
    <property type="match status" value="1"/>
</dbReference>